<feature type="transmembrane region" description="Helical" evidence="1">
    <location>
        <begin position="33"/>
        <end position="50"/>
    </location>
</feature>
<feature type="transmembrane region" description="Helical" evidence="1">
    <location>
        <begin position="6"/>
        <end position="21"/>
    </location>
</feature>
<keyword evidence="1 4" id="KW-0812">Transmembrane</keyword>
<protein>
    <submittedName>
        <fullName evidence="4">Transmembrane protein</fullName>
    </submittedName>
</protein>
<feature type="transmembrane region" description="Helical" evidence="1">
    <location>
        <begin position="94"/>
        <end position="122"/>
    </location>
</feature>
<feature type="transmembrane region" description="Helical" evidence="1">
    <location>
        <begin position="200"/>
        <end position="220"/>
    </location>
</feature>
<dbReference type="Pfam" id="PF13194">
    <property type="entry name" value="DUF4010"/>
    <property type="match status" value="1"/>
</dbReference>
<feature type="transmembrane region" description="Helical" evidence="1">
    <location>
        <begin position="56"/>
        <end position="73"/>
    </location>
</feature>
<feature type="transmembrane region" description="Helical" evidence="1">
    <location>
        <begin position="259"/>
        <end position="282"/>
    </location>
</feature>
<feature type="transmembrane region" description="Helical" evidence="1">
    <location>
        <begin position="172"/>
        <end position="194"/>
    </location>
</feature>
<evidence type="ECO:0000256" key="1">
    <source>
        <dbReference type="SAM" id="Phobius"/>
    </source>
</evidence>
<dbReference type="Pfam" id="PF02308">
    <property type="entry name" value="MgtC"/>
    <property type="match status" value="1"/>
</dbReference>
<keyword evidence="1" id="KW-0472">Membrane</keyword>
<dbReference type="InterPro" id="IPR049177">
    <property type="entry name" value="MgtC_SapB_SrpB_YhiD_N"/>
</dbReference>
<dbReference type="InterPro" id="IPR025105">
    <property type="entry name" value="DUF4010"/>
</dbReference>
<evidence type="ECO:0000259" key="2">
    <source>
        <dbReference type="Pfam" id="PF02308"/>
    </source>
</evidence>
<feature type="domain" description="MgtC/SapB/SrpB/YhiD N-terminal" evidence="2">
    <location>
        <begin position="9"/>
        <end position="128"/>
    </location>
</feature>
<dbReference type="EMBL" id="LNXW01000013">
    <property type="protein sequence ID" value="KTC78850.1"/>
    <property type="molecule type" value="Genomic_DNA"/>
</dbReference>
<keyword evidence="1" id="KW-1133">Transmembrane helix</keyword>
<dbReference type="AlphaFoldDB" id="A0A0W0S638"/>
<dbReference type="RefSeq" id="WP_058387475.1">
    <property type="nucleotide sequence ID" value="NZ_LNXW01000013.1"/>
</dbReference>
<feature type="transmembrane region" description="Helical" evidence="1">
    <location>
        <begin position="142"/>
        <end position="160"/>
    </location>
</feature>
<name>A0A0W0S638_9GAMM</name>
<dbReference type="STRING" id="28084.Lche_0870"/>
<gene>
    <name evidence="4" type="ORF">Lche_0870</name>
</gene>
<dbReference type="PANTHER" id="PTHR39084:SF1">
    <property type="entry name" value="DUF4010 DOMAIN-CONTAINING PROTEIN"/>
    <property type="match status" value="1"/>
</dbReference>
<organism evidence="4 5">
    <name type="scientific">Legionella cherrii</name>
    <dbReference type="NCBI Taxonomy" id="28084"/>
    <lineage>
        <taxon>Bacteria</taxon>
        <taxon>Pseudomonadati</taxon>
        <taxon>Pseudomonadota</taxon>
        <taxon>Gammaproteobacteria</taxon>
        <taxon>Legionellales</taxon>
        <taxon>Legionellaceae</taxon>
        <taxon>Legionella</taxon>
    </lineage>
</organism>
<evidence type="ECO:0000259" key="3">
    <source>
        <dbReference type="Pfam" id="PF13194"/>
    </source>
</evidence>
<feature type="transmembrane region" description="Helical" evidence="1">
    <location>
        <begin position="391"/>
        <end position="412"/>
    </location>
</feature>
<feature type="transmembrane region" description="Helical" evidence="1">
    <location>
        <begin position="325"/>
        <end position="353"/>
    </location>
</feature>
<feature type="transmembrane region" description="Helical" evidence="1">
    <location>
        <begin position="365"/>
        <end position="385"/>
    </location>
</feature>
<feature type="transmembrane region" description="Helical" evidence="1">
    <location>
        <begin position="232"/>
        <end position="253"/>
    </location>
</feature>
<dbReference type="PANTHER" id="PTHR39084">
    <property type="entry name" value="MEMBRANE PROTEIN-RELATED"/>
    <property type="match status" value="1"/>
</dbReference>
<reference evidence="4 5" key="1">
    <citation type="submission" date="2015-11" db="EMBL/GenBank/DDBJ databases">
        <title>Genomic analysis of 38 Legionella species identifies large and diverse effector repertoires.</title>
        <authorList>
            <person name="Burstein D."/>
            <person name="Amaro F."/>
            <person name="Zusman T."/>
            <person name="Lifshitz Z."/>
            <person name="Cohen O."/>
            <person name="Gilbert J.A."/>
            <person name="Pupko T."/>
            <person name="Shuman H.A."/>
            <person name="Segal G."/>
        </authorList>
    </citation>
    <scope>NUCLEOTIDE SEQUENCE [LARGE SCALE GENOMIC DNA]</scope>
    <source>
        <strain evidence="4 5">ORW</strain>
    </source>
</reference>
<proteinExistence type="predicted"/>
<evidence type="ECO:0000313" key="4">
    <source>
        <dbReference type="EMBL" id="KTC78850.1"/>
    </source>
</evidence>
<dbReference type="OrthoDB" id="9813718at2"/>
<evidence type="ECO:0000313" key="5">
    <source>
        <dbReference type="Proteomes" id="UP000054921"/>
    </source>
</evidence>
<accession>A0A0W0S638</accession>
<comment type="caution">
    <text evidence="4">The sequence shown here is derived from an EMBL/GenBank/DDBJ whole genome shotgun (WGS) entry which is preliminary data.</text>
</comment>
<feature type="domain" description="DUF4010" evidence="3">
    <location>
        <begin position="180"/>
        <end position="384"/>
    </location>
</feature>
<dbReference type="Proteomes" id="UP000054921">
    <property type="component" value="Unassembled WGS sequence"/>
</dbReference>
<feature type="transmembrane region" description="Helical" evidence="1">
    <location>
        <begin position="294"/>
        <end position="319"/>
    </location>
</feature>
<sequence>MLEILTSFIISLLIGFLIGIERERSHPEGAQFIGVRTFTLLSILGTLIATLNQPGLTVTASAFVFAILLLNYFQISANQRKNSNIGALTEITAGLIFCLGYMVPRLPLVAITLSAIILLILIERKRLHLLARKKFKPHEMETVIVLVIFTLGILPLLPDRTIDPWQFFNPRAFGLLIATVGGIQLCGYVAIHLFGERLGIPLSGFMGGLVSSTAVFAQVHNTLKRYPQSVPAILASGLLATVAMLVDVIIIIFVASPLLLVSILGPLLAMISTGILLTVVLLHNQKKAKHDFTLLASPLNLLSILRTSILIGLLLVLVAMTKRIILINGILLISFLGGLLEIHGISLATALLYLGKKVQLDQACWMLYAAIGASFISKIVILWSLTPVRFALQSTLLLLGMVLSGSLVFWFIS</sequence>
<dbReference type="PATRIC" id="fig|28084.5.peg.939"/>